<dbReference type="EMBL" id="QOVG01000009">
    <property type="protein sequence ID" value="NDK39766.1"/>
    <property type="molecule type" value="Genomic_DNA"/>
</dbReference>
<dbReference type="RefSeq" id="WP_162350423.1">
    <property type="nucleotide sequence ID" value="NZ_QOVG01000009.1"/>
</dbReference>
<feature type="transmembrane region" description="Helical" evidence="5">
    <location>
        <begin position="75"/>
        <end position="95"/>
    </location>
</feature>
<comment type="caution">
    <text evidence="6">The sequence shown here is derived from an EMBL/GenBank/DDBJ whole genome shotgun (WGS) entry which is preliminary data.</text>
</comment>
<sequence length="195" mass="22184">MTGFGSPHGTLFATLTVAWACSELWLAWKRRSADRSRSRDAGTLRLLLITVYACIGVAIWLSLQSRGHIGNAAIRLPMFWAGLALMAGGLALRFWSIRVLARFFTIDVNIQEGHELIRRGPYRWLRHPSYTGSLMTFLGFGLALGNLWSLVVLMAPVTVAFIWRMRVEERVLAEAFPDQYPDYARQTKRLIPFVW</sequence>
<dbReference type="PANTHER" id="PTHR43847">
    <property type="entry name" value="BLL3993 PROTEIN"/>
    <property type="match status" value="1"/>
</dbReference>
<dbReference type="Gene3D" id="1.20.120.1630">
    <property type="match status" value="1"/>
</dbReference>
<keyword evidence="3 5" id="KW-1133">Transmembrane helix</keyword>
<comment type="subcellular location">
    <subcellularLocation>
        <location evidence="1">Endomembrane system</location>
        <topology evidence="1">Multi-pass membrane protein</topology>
    </subcellularLocation>
</comment>
<keyword evidence="7" id="KW-1185">Reference proteome</keyword>
<gene>
    <name evidence="6" type="ORF">DT603_13025</name>
</gene>
<proteinExistence type="predicted"/>
<keyword evidence="4 5" id="KW-0472">Membrane</keyword>
<dbReference type="InterPro" id="IPR052527">
    <property type="entry name" value="Metal_cation-efflux_comp"/>
</dbReference>
<dbReference type="Pfam" id="PF04191">
    <property type="entry name" value="PEMT"/>
    <property type="match status" value="1"/>
</dbReference>
<evidence type="ECO:0000256" key="3">
    <source>
        <dbReference type="ARBA" id="ARBA00022989"/>
    </source>
</evidence>
<feature type="transmembrane region" description="Helical" evidence="5">
    <location>
        <begin position="44"/>
        <end position="63"/>
    </location>
</feature>
<reference evidence="6 7" key="1">
    <citation type="submission" date="2018-07" db="EMBL/GenBank/DDBJ databases">
        <title>Whole genome Sequencing of Pseudoxanthomonas gei KCTC 32298 (T).</title>
        <authorList>
            <person name="Kumar S."/>
            <person name="Bansal K."/>
            <person name="Kaur A."/>
            <person name="Patil P."/>
            <person name="Sharma S."/>
            <person name="Patil P.B."/>
        </authorList>
    </citation>
    <scope>NUCLEOTIDE SEQUENCE [LARGE SCALE GENOMIC DNA]</scope>
    <source>
        <strain evidence="6 7">KCTC 32298</strain>
    </source>
</reference>
<evidence type="ECO:0000256" key="2">
    <source>
        <dbReference type="ARBA" id="ARBA00022692"/>
    </source>
</evidence>
<organism evidence="6 7">
    <name type="scientific">Pseudoxanthomonas gei</name>
    <dbReference type="NCBI Taxonomy" id="1383030"/>
    <lineage>
        <taxon>Bacteria</taxon>
        <taxon>Pseudomonadati</taxon>
        <taxon>Pseudomonadota</taxon>
        <taxon>Gammaproteobacteria</taxon>
        <taxon>Lysobacterales</taxon>
        <taxon>Lysobacteraceae</taxon>
        <taxon>Pseudoxanthomonas</taxon>
    </lineage>
</organism>
<dbReference type="PANTHER" id="PTHR43847:SF1">
    <property type="entry name" value="BLL3993 PROTEIN"/>
    <property type="match status" value="1"/>
</dbReference>
<evidence type="ECO:0000256" key="5">
    <source>
        <dbReference type="SAM" id="Phobius"/>
    </source>
</evidence>
<evidence type="ECO:0000313" key="7">
    <source>
        <dbReference type="Proteomes" id="UP001429354"/>
    </source>
</evidence>
<dbReference type="Proteomes" id="UP001429354">
    <property type="component" value="Unassembled WGS sequence"/>
</dbReference>
<name>A0ABX0AHR3_9GAMM</name>
<protein>
    <submittedName>
        <fullName evidence="6">Isoprenylcysteine carboxylmethyltransferase family protein</fullName>
    </submittedName>
</protein>
<feature type="transmembrane region" description="Helical" evidence="5">
    <location>
        <begin position="134"/>
        <end position="163"/>
    </location>
</feature>
<evidence type="ECO:0000313" key="6">
    <source>
        <dbReference type="EMBL" id="NDK39766.1"/>
    </source>
</evidence>
<dbReference type="InterPro" id="IPR007318">
    <property type="entry name" value="Phopholipid_MeTrfase"/>
</dbReference>
<evidence type="ECO:0000256" key="1">
    <source>
        <dbReference type="ARBA" id="ARBA00004127"/>
    </source>
</evidence>
<keyword evidence="2 5" id="KW-0812">Transmembrane</keyword>
<accession>A0ABX0AHR3</accession>
<evidence type="ECO:0000256" key="4">
    <source>
        <dbReference type="ARBA" id="ARBA00023136"/>
    </source>
</evidence>